<gene>
    <name evidence="1" type="ORF">METZ01_LOCUS237718</name>
</gene>
<dbReference type="Gene3D" id="2.170.130.10">
    <property type="entry name" value="TonB-dependent receptor, plug domain"/>
    <property type="match status" value="1"/>
</dbReference>
<evidence type="ECO:0000313" key="1">
    <source>
        <dbReference type="EMBL" id="SVB84864.1"/>
    </source>
</evidence>
<name>A0A382HC00_9ZZZZ</name>
<accession>A0A382HC00</accession>
<dbReference type="InterPro" id="IPR037066">
    <property type="entry name" value="Plug_dom_sf"/>
</dbReference>
<proteinExistence type="predicted"/>
<sequence length="89" mass="9655">MVGLNLGEPMSENNSKLNFNPVHLAVLAALYPSYQAMAQDLALEEIVVTATKRSLSIQDIASTVQAIPEESLKLMGAKSMEDFARFMPG</sequence>
<dbReference type="AlphaFoldDB" id="A0A382HC00"/>
<dbReference type="SUPFAM" id="SSF56935">
    <property type="entry name" value="Porins"/>
    <property type="match status" value="1"/>
</dbReference>
<reference evidence="1" key="1">
    <citation type="submission" date="2018-05" db="EMBL/GenBank/DDBJ databases">
        <authorList>
            <person name="Lanie J.A."/>
            <person name="Ng W.-L."/>
            <person name="Kazmierczak K.M."/>
            <person name="Andrzejewski T.M."/>
            <person name="Davidsen T.M."/>
            <person name="Wayne K.J."/>
            <person name="Tettelin H."/>
            <person name="Glass J.I."/>
            <person name="Rusch D."/>
            <person name="Podicherti R."/>
            <person name="Tsui H.-C.T."/>
            <person name="Winkler M.E."/>
        </authorList>
    </citation>
    <scope>NUCLEOTIDE SEQUENCE</scope>
</reference>
<organism evidence="1">
    <name type="scientific">marine metagenome</name>
    <dbReference type="NCBI Taxonomy" id="408172"/>
    <lineage>
        <taxon>unclassified sequences</taxon>
        <taxon>metagenomes</taxon>
        <taxon>ecological metagenomes</taxon>
    </lineage>
</organism>
<dbReference type="EMBL" id="UINC01060400">
    <property type="protein sequence ID" value="SVB84864.1"/>
    <property type="molecule type" value="Genomic_DNA"/>
</dbReference>
<feature type="non-terminal residue" evidence="1">
    <location>
        <position position="89"/>
    </location>
</feature>
<protein>
    <submittedName>
        <fullName evidence="1">Uncharacterized protein</fullName>
    </submittedName>
</protein>